<comment type="caution">
    <text evidence="2">The sequence shown here is derived from an EMBL/GenBank/DDBJ whole genome shotgun (WGS) entry which is preliminary data.</text>
</comment>
<dbReference type="SUPFAM" id="SSF55315">
    <property type="entry name" value="L30e-like"/>
    <property type="match status" value="1"/>
</dbReference>
<dbReference type="InterPro" id="IPR004038">
    <property type="entry name" value="Ribosomal_eL8/eL30/eS12/Gad45"/>
</dbReference>
<dbReference type="InterPro" id="IPR029064">
    <property type="entry name" value="Ribosomal_eL30-like_sf"/>
</dbReference>
<keyword evidence="2" id="KW-0687">Ribonucleoprotein</keyword>
<proteinExistence type="predicted"/>
<evidence type="ECO:0000259" key="1">
    <source>
        <dbReference type="Pfam" id="PF01248"/>
    </source>
</evidence>
<reference evidence="2 3" key="1">
    <citation type="submission" date="2019-08" db="EMBL/GenBank/DDBJ databases">
        <title>In-depth cultivation of the pig gut microbiome towards novel bacterial diversity and tailored functional studies.</title>
        <authorList>
            <person name="Wylensek D."/>
            <person name="Hitch T.C.A."/>
            <person name="Clavel T."/>
        </authorList>
    </citation>
    <scope>NUCLEOTIDE SEQUENCE [LARGE SCALE GENOMIC DNA]</scope>
    <source>
        <strain evidence="2 3">WCA-470BD-2E</strain>
    </source>
</reference>
<organism evidence="2 3">
    <name type="scientific">Lactobacillus equicursoris</name>
    <dbReference type="NCBI Taxonomy" id="420645"/>
    <lineage>
        <taxon>Bacteria</taxon>
        <taxon>Bacillati</taxon>
        <taxon>Bacillota</taxon>
        <taxon>Bacilli</taxon>
        <taxon>Lactobacillales</taxon>
        <taxon>Lactobacillaceae</taxon>
        <taxon>Lactobacillus</taxon>
    </lineage>
</organism>
<sequence>MNLLGLATRARKTVSGTELVIGEIKKGKLKCIIIASDLAENSHKEVLAALNDRPIPVVDAFSADEISQAVGKRRKVLALTDQGFAKALLAKIKEGV</sequence>
<evidence type="ECO:0000313" key="2">
    <source>
        <dbReference type="EMBL" id="MST79249.1"/>
    </source>
</evidence>
<feature type="domain" description="Ribosomal protein eL8/eL30/eS12/Gadd45" evidence="1">
    <location>
        <begin position="3"/>
        <end position="87"/>
    </location>
</feature>
<keyword evidence="2" id="KW-0689">Ribosomal protein</keyword>
<gene>
    <name evidence="2" type="ORF">FYJ61_01870</name>
</gene>
<accession>A0A844FLN3</accession>
<evidence type="ECO:0000313" key="3">
    <source>
        <dbReference type="Proteomes" id="UP000452141"/>
    </source>
</evidence>
<name>A0A844FLN3_9LACO</name>
<dbReference type="Proteomes" id="UP000452141">
    <property type="component" value="Unassembled WGS sequence"/>
</dbReference>
<dbReference type="GO" id="GO:0005840">
    <property type="term" value="C:ribosome"/>
    <property type="evidence" value="ECO:0007669"/>
    <property type="project" value="UniProtKB-KW"/>
</dbReference>
<dbReference type="Pfam" id="PF01248">
    <property type="entry name" value="Ribosomal_L7Ae"/>
    <property type="match status" value="1"/>
</dbReference>
<protein>
    <submittedName>
        <fullName evidence="2">50S ribosomal protein L7</fullName>
    </submittedName>
</protein>
<dbReference type="AlphaFoldDB" id="A0A844FLN3"/>
<dbReference type="Gene3D" id="3.30.1330.30">
    <property type="match status" value="1"/>
</dbReference>
<dbReference type="EMBL" id="VUMW01000003">
    <property type="protein sequence ID" value="MST79249.1"/>
    <property type="molecule type" value="Genomic_DNA"/>
</dbReference>